<dbReference type="AlphaFoldDB" id="A0A0E9R469"/>
<organism evidence="2">
    <name type="scientific">Anguilla anguilla</name>
    <name type="common">European freshwater eel</name>
    <name type="synonym">Muraena anguilla</name>
    <dbReference type="NCBI Taxonomy" id="7936"/>
    <lineage>
        <taxon>Eukaryota</taxon>
        <taxon>Metazoa</taxon>
        <taxon>Chordata</taxon>
        <taxon>Craniata</taxon>
        <taxon>Vertebrata</taxon>
        <taxon>Euteleostomi</taxon>
        <taxon>Actinopterygii</taxon>
        <taxon>Neopterygii</taxon>
        <taxon>Teleostei</taxon>
        <taxon>Anguilliformes</taxon>
        <taxon>Anguillidae</taxon>
        <taxon>Anguilla</taxon>
    </lineage>
</organism>
<sequence>MFLPLLLTRLIHICWIARPLTFCRNYQRRCLSPVPGSVADRALFPNG</sequence>
<reference evidence="2" key="2">
    <citation type="journal article" date="2015" name="Fish Shellfish Immunol.">
        <title>Early steps in the European eel (Anguilla anguilla)-Vibrio vulnificus interaction in the gills: Role of the RtxA13 toxin.</title>
        <authorList>
            <person name="Callol A."/>
            <person name="Pajuelo D."/>
            <person name="Ebbesson L."/>
            <person name="Teles M."/>
            <person name="MacKenzie S."/>
            <person name="Amaro C."/>
        </authorList>
    </citation>
    <scope>NUCLEOTIDE SEQUENCE</scope>
</reference>
<accession>A0A0E9R469</accession>
<name>A0A0E9R469_ANGAN</name>
<reference evidence="2" key="1">
    <citation type="submission" date="2014-11" db="EMBL/GenBank/DDBJ databases">
        <authorList>
            <person name="Amaro Gonzalez C."/>
        </authorList>
    </citation>
    <scope>NUCLEOTIDE SEQUENCE</scope>
</reference>
<evidence type="ECO:0000313" key="2">
    <source>
        <dbReference type="EMBL" id="JAH23951.1"/>
    </source>
</evidence>
<keyword evidence="1" id="KW-0732">Signal</keyword>
<feature type="signal peptide" evidence="1">
    <location>
        <begin position="1"/>
        <end position="16"/>
    </location>
</feature>
<dbReference type="EMBL" id="GBXM01084626">
    <property type="protein sequence ID" value="JAH23951.1"/>
    <property type="molecule type" value="Transcribed_RNA"/>
</dbReference>
<feature type="chain" id="PRO_5002432200" evidence="1">
    <location>
        <begin position="17"/>
        <end position="47"/>
    </location>
</feature>
<protein>
    <submittedName>
        <fullName evidence="2">Uncharacterized protein</fullName>
    </submittedName>
</protein>
<evidence type="ECO:0000256" key="1">
    <source>
        <dbReference type="SAM" id="SignalP"/>
    </source>
</evidence>
<proteinExistence type="predicted"/>